<feature type="transmembrane region" description="Helical" evidence="11">
    <location>
        <begin position="908"/>
        <end position="927"/>
    </location>
</feature>
<dbReference type="InterPro" id="IPR039261">
    <property type="entry name" value="FNR_nucleotide-bd"/>
</dbReference>
<dbReference type="SFLD" id="SFLDS00052">
    <property type="entry name" value="Ferric_Reductase_Domain"/>
    <property type="match status" value="1"/>
</dbReference>
<evidence type="ECO:0000256" key="9">
    <source>
        <dbReference type="ARBA" id="ARBA00023136"/>
    </source>
</evidence>
<sequence length="1373" mass="150290">MRTSSLLLLGHAILGIPHAAAIVVRVPDGHTPVVEKLPDVWALHDEAATSYDSAKVAAKVKPLHRRTHGADNDGFDHEEEDTASTSTADQRWFPPVVLIDWLIENDAPADCFFVSCARLLNATVEEAAVAAGFPAPRRGGPGMSRDDVLLAIERLGLSLRIYTIRGRGQVQAPGPDRFPHCVWYGRAFPRGRRRLRRLVAVTYLPRGSQTLHVVIGRNVGMPYATFTDFQADPNGVDVTREVTRSWICEYIYVDWSSSQGEFVRSRIQGVRQMLRAAREEARILALSTTTHEPMDTHEANHGHAEEPTNTDSGENRGDTDEPMDTREASHGRAEEAMEINAEHGGRTDEPMETDGGGHGQTSTPTEGPMDIPGVAFDPDSGRVDLGSLDENTYNRILRNSLSEFQCSSLLSLGLGLAFQRRPRSILGAPRPPDGGQKEVHRCAQLQSIVKPFSDLSAICGKITTLDFDFALSNHWAAGTWDYIQATLAGPAGSHTVPVTYNPDRNFSTSLSIDLKSAFDSNAIDLDGIQYVTLAASGKFFKLFGGQFNDAWEVQRITLRAQCITPGFEVRSDILSTNTWYQHPGGWGRAPFRWADVGTIPVNRTDWVMTPCGTIDTLEYEFKIANEILAGTGDALFFTFQKGNAKNKTKVALGEGESLDAGYVQRGTVNLKDMFDIIDETSGDFKPPARPVLKDSLRREIANDGKHRARYADMSTMVTRPKASSSGVDMIKAAESDEDLGVQVVPASTYSAYHRELTWTLMAAPINHTSPSPPTTSSLFTVAKMGWPYGFPSLTDDEKLQRRHTLDLYACIAHFSAFAPALLFLLFRLVRHQAARSGLGARRAAAAAGEAGAEADDRGRYAQVPHSPIVKAHRRAPAGQLAARWRALLWSLQHDVRFAGAHWGQRHEWLVGLVWTAWLLALCIMGTGNDYFHLTKRFGTVAVSQLPIQYLMALKPLNPFAWAFGSSHEQVNRFHRVLGRIIYALLIIHILLYNAYFLRAGIWFKRFFAPIVFAGVVSSLAMHAIVATSSAAARKYSYRLFFITHMAASSLIPVLIFFHAPSARLYIVEAVAIFIIGVTVRSLTTVQTSSSLEVIPGTNLVKISATVPRRKLASFSAFPGMHVYLAIPSGSRSSANLASNSAVLDMLSNPFTVAAVNDEDGSIMLVARTRQGPMTTALHQLASSAHSSASDPCKIPLAIEGPYGSMGKHFRSLLDWGPARILIITGGVGATFALPVYQAIRQESPAAKTQLIWAVRSAADTAWVPDSSADGGKNILEDEHVQIFLTADTSVDLAPGEHGAGRGAMEMDALPRAGNSGRPDVEKIVNDTFRKGFEEPIAIIVCGPNEMAAKAKQCVTSWAIKGRNIWWHNETFGW</sequence>
<comment type="caution">
    <text evidence="14">The sequence shown here is derived from an EMBL/GenBank/DDBJ whole genome shotgun (WGS) entry which is preliminary data.</text>
</comment>
<dbReference type="InterPro" id="IPR013130">
    <property type="entry name" value="Fe3_Rdtase_TM_dom"/>
</dbReference>
<feature type="domain" description="FAD-binding FR-type" evidence="13">
    <location>
        <begin position="1072"/>
        <end position="1208"/>
    </location>
</feature>
<evidence type="ECO:0000256" key="11">
    <source>
        <dbReference type="SAM" id="Phobius"/>
    </source>
</evidence>
<dbReference type="InterPro" id="IPR013112">
    <property type="entry name" value="FAD-bd_8"/>
</dbReference>
<feature type="region of interest" description="Disordered" evidence="10">
    <location>
        <begin position="290"/>
        <end position="369"/>
    </location>
</feature>
<feature type="transmembrane region" description="Helical" evidence="11">
    <location>
        <begin position="947"/>
        <end position="964"/>
    </location>
</feature>
<reference evidence="14 15" key="1">
    <citation type="journal article" date="2016" name="Sci. Rep.">
        <title>Insights into Adaptations to a Near-Obligate Nematode Endoparasitic Lifestyle from the Finished Genome of Drechmeria coniospora.</title>
        <authorList>
            <person name="Zhang L."/>
            <person name="Zhou Z."/>
            <person name="Guo Q."/>
            <person name="Fokkens L."/>
            <person name="Miskei M."/>
            <person name="Pocsi I."/>
            <person name="Zhang W."/>
            <person name="Chen M."/>
            <person name="Wang L."/>
            <person name="Sun Y."/>
            <person name="Donzelli B.G."/>
            <person name="Gibson D.M."/>
            <person name="Nelson D.R."/>
            <person name="Luo J.G."/>
            <person name="Rep M."/>
            <person name="Liu H."/>
            <person name="Yang S."/>
            <person name="Wang J."/>
            <person name="Krasnoff S.B."/>
            <person name="Xu Y."/>
            <person name="Molnar I."/>
            <person name="Lin M."/>
        </authorList>
    </citation>
    <scope>NUCLEOTIDE SEQUENCE [LARGE SCALE GENOMIC DNA]</scope>
    <source>
        <strain evidence="14 15">ARSEF 6962</strain>
    </source>
</reference>
<dbReference type="InterPro" id="IPR013121">
    <property type="entry name" value="Fe_red_NAD-bd_6"/>
</dbReference>
<dbReference type="GO" id="GO:0005886">
    <property type="term" value="C:plasma membrane"/>
    <property type="evidence" value="ECO:0007669"/>
    <property type="project" value="TreeGrafter"/>
</dbReference>
<feature type="compositionally biased region" description="Basic and acidic residues" evidence="10">
    <location>
        <begin position="313"/>
        <end position="349"/>
    </location>
</feature>
<evidence type="ECO:0000256" key="7">
    <source>
        <dbReference type="ARBA" id="ARBA00023002"/>
    </source>
</evidence>
<keyword evidence="5" id="KW-0249">Electron transport</keyword>
<feature type="chain" id="PRO_5007580464" evidence="12">
    <location>
        <begin position="22"/>
        <end position="1373"/>
    </location>
</feature>
<feature type="transmembrane region" description="Helical" evidence="11">
    <location>
        <begin position="1007"/>
        <end position="1027"/>
    </location>
</feature>
<keyword evidence="15" id="KW-1185">Reference proteome</keyword>
<comment type="subcellular location">
    <subcellularLocation>
        <location evidence="1">Membrane</location>
        <topology evidence="1">Multi-pass membrane protein</topology>
    </subcellularLocation>
</comment>
<feature type="transmembrane region" description="Helical" evidence="11">
    <location>
        <begin position="805"/>
        <end position="826"/>
    </location>
</feature>
<proteinExistence type="inferred from homology"/>
<dbReference type="Pfam" id="PF08030">
    <property type="entry name" value="NAD_binding_6"/>
    <property type="match status" value="1"/>
</dbReference>
<dbReference type="Gene3D" id="3.40.50.80">
    <property type="entry name" value="Nucleotide-binding domain of ferredoxin-NADP reductase (FNR) module"/>
    <property type="match status" value="1"/>
</dbReference>
<feature type="region of interest" description="Disordered" evidence="10">
    <location>
        <begin position="62"/>
        <end position="87"/>
    </location>
</feature>
<dbReference type="SUPFAM" id="SSF52343">
    <property type="entry name" value="Ferredoxin reductase-like, C-terminal NADP-linked domain"/>
    <property type="match status" value="1"/>
</dbReference>
<feature type="transmembrane region" description="Helical" evidence="11">
    <location>
        <begin position="1039"/>
        <end position="1058"/>
    </location>
</feature>
<dbReference type="GO" id="GO:0000293">
    <property type="term" value="F:ferric-chelate reductase activity"/>
    <property type="evidence" value="ECO:0007669"/>
    <property type="project" value="UniProtKB-ARBA"/>
</dbReference>
<evidence type="ECO:0000256" key="3">
    <source>
        <dbReference type="ARBA" id="ARBA00022448"/>
    </source>
</evidence>
<dbReference type="InterPro" id="IPR017927">
    <property type="entry name" value="FAD-bd_FR_type"/>
</dbReference>
<dbReference type="GO" id="GO:0015677">
    <property type="term" value="P:copper ion import"/>
    <property type="evidence" value="ECO:0007669"/>
    <property type="project" value="TreeGrafter"/>
</dbReference>
<keyword evidence="12" id="KW-0732">Signal</keyword>
<keyword evidence="8" id="KW-0406">Ion transport</keyword>
<dbReference type="Pfam" id="PF08022">
    <property type="entry name" value="FAD_binding_8"/>
    <property type="match status" value="1"/>
</dbReference>
<dbReference type="RefSeq" id="XP_040654082.1">
    <property type="nucleotide sequence ID" value="XM_040803978.1"/>
</dbReference>
<evidence type="ECO:0000313" key="14">
    <source>
        <dbReference type="EMBL" id="KYK54730.1"/>
    </source>
</evidence>
<feature type="signal peptide" evidence="12">
    <location>
        <begin position="1"/>
        <end position="21"/>
    </location>
</feature>
<evidence type="ECO:0000256" key="10">
    <source>
        <dbReference type="SAM" id="MobiDB-lite"/>
    </source>
</evidence>
<keyword evidence="3" id="KW-0813">Transport</keyword>
<keyword evidence="7" id="KW-0560">Oxidoreductase</keyword>
<evidence type="ECO:0000256" key="5">
    <source>
        <dbReference type="ARBA" id="ARBA00022982"/>
    </source>
</evidence>
<gene>
    <name evidence="14" type="ORF">DCS_06690</name>
</gene>
<feature type="compositionally biased region" description="Basic and acidic residues" evidence="10">
    <location>
        <begin position="292"/>
        <end position="306"/>
    </location>
</feature>
<dbReference type="InParanoid" id="A0A151GCB4"/>
<organism evidence="14 15">
    <name type="scientific">Drechmeria coniospora</name>
    <name type="common">Nematophagous fungus</name>
    <name type="synonym">Meria coniospora</name>
    <dbReference type="NCBI Taxonomy" id="98403"/>
    <lineage>
        <taxon>Eukaryota</taxon>
        <taxon>Fungi</taxon>
        <taxon>Dikarya</taxon>
        <taxon>Ascomycota</taxon>
        <taxon>Pezizomycotina</taxon>
        <taxon>Sordariomycetes</taxon>
        <taxon>Hypocreomycetidae</taxon>
        <taxon>Hypocreales</taxon>
        <taxon>Ophiocordycipitaceae</taxon>
        <taxon>Drechmeria</taxon>
    </lineage>
</organism>
<keyword evidence="9 11" id="KW-0472">Membrane</keyword>
<dbReference type="Pfam" id="PF01794">
    <property type="entry name" value="Ferric_reduct"/>
    <property type="match status" value="1"/>
</dbReference>
<dbReference type="STRING" id="98403.A0A151GCB4"/>
<dbReference type="PANTHER" id="PTHR32361:SF28">
    <property type="entry name" value="FRP1P"/>
    <property type="match status" value="1"/>
</dbReference>
<dbReference type="InterPro" id="IPR051410">
    <property type="entry name" value="Ferric/Cupric_Reductase"/>
</dbReference>
<keyword evidence="4 11" id="KW-0812">Transmembrane</keyword>
<evidence type="ECO:0000256" key="1">
    <source>
        <dbReference type="ARBA" id="ARBA00004141"/>
    </source>
</evidence>
<evidence type="ECO:0000259" key="13">
    <source>
        <dbReference type="PROSITE" id="PS51384"/>
    </source>
</evidence>
<dbReference type="SFLD" id="SFLDG01168">
    <property type="entry name" value="Ferric_reductase_subgroup_(FRE"/>
    <property type="match status" value="1"/>
</dbReference>
<comment type="similarity">
    <text evidence="2">Belongs to the ferric reductase (FRE) family.</text>
</comment>
<keyword evidence="6 11" id="KW-1133">Transmembrane helix</keyword>
<feature type="transmembrane region" description="Helical" evidence="11">
    <location>
        <begin position="976"/>
        <end position="995"/>
    </location>
</feature>
<dbReference type="GO" id="GO:0006826">
    <property type="term" value="P:iron ion transport"/>
    <property type="evidence" value="ECO:0007669"/>
    <property type="project" value="TreeGrafter"/>
</dbReference>
<dbReference type="Proteomes" id="UP000076580">
    <property type="component" value="Chromosome 03"/>
</dbReference>
<evidence type="ECO:0000256" key="8">
    <source>
        <dbReference type="ARBA" id="ARBA00023065"/>
    </source>
</evidence>
<dbReference type="GeneID" id="63719333"/>
<protein>
    <submittedName>
        <fullName evidence="14">Ferric reductase, NAD binding protein</fullName>
    </submittedName>
</protein>
<dbReference type="GO" id="GO:0006879">
    <property type="term" value="P:intracellular iron ion homeostasis"/>
    <property type="evidence" value="ECO:0007669"/>
    <property type="project" value="TreeGrafter"/>
</dbReference>
<dbReference type="EMBL" id="LAYC01000003">
    <property type="protein sequence ID" value="KYK54730.1"/>
    <property type="molecule type" value="Genomic_DNA"/>
</dbReference>
<evidence type="ECO:0000313" key="15">
    <source>
        <dbReference type="Proteomes" id="UP000076580"/>
    </source>
</evidence>
<dbReference type="PANTHER" id="PTHR32361">
    <property type="entry name" value="FERRIC/CUPRIC REDUCTASE TRANSMEMBRANE COMPONENT"/>
    <property type="match status" value="1"/>
</dbReference>
<dbReference type="CDD" id="cd06186">
    <property type="entry name" value="NOX_Duox_like_FAD_NADP"/>
    <property type="match status" value="1"/>
</dbReference>
<evidence type="ECO:0000256" key="6">
    <source>
        <dbReference type="ARBA" id="ARBA00022989"/>
    </source>
</evidence>
<evidence type="ECO:0000256" key="4">
    <source>
        <dbReference type="ARBA" id="ARBA00022692"/>
    </source>
</evidence>
<evidence type="ECO:0000256" key="2">
    <source>
        <dbReference type="ARBA" id="ARBA00006278"/>
    </source>
</evidence>
<accession>A0A151GCB4</accession>
<name>A0A151GCB4_DRECN</name>
<dbReference type="PROSITE" id="PS51384">
    <property type="entry name" value="FAD_FR"/>
    <property type="match status" value="1"/>
</dbReference>
<evidence type="ECO:0000256" key="12">
    <source>
        <dbReference type="SAM" id="SignalP"/>
    </source>
</evidence>